<sequence length="90" mass="10283">MHLVHLLYSHQYSKQIKKITKDSHTRPRGRRVRGPRLAAPPPAVRFAHSLRIRSQCVPLEGNNNQQVDVRDAIPARLAHLWPGCMSKADM</sequence>
<protein>
    <submittedName>
        <fullName evidence="2">Uncharacterized protein</fullName>
    </submittedName>
</protein>
<comment type="caution">
    <text evidence="2">The sequence shown here is derived from an EMBL/GenBank/DDBJ whole genome shotgun (WGS) entry which is preliminary data.</text>
</comment>
<name>A0A5B7DY47_PORTR</name>
<dbReference type="AlphaFoldDB" id="A0A5B7DY47"/>
<dbReference type="EMBL" id="VSRR010001530">
    <property type="protein sequence ID" value="MPC25926.1"/>
    <property type="molecule type" value="Genomic_DNA"/>
</dbReference>
<keyword evidence="3" id="KW-1185">Reference proteome</keyword>
<evidence type="ECO:0000256" key="1">
    <source>
        <dbReference type="SAM" id="MobiDB-lite"/>
    </source>
</evidence>
<reference evidence="2 3" key="1">
    <citation type="submission" date="2019-05" db="EMBL/GenBank/DDBJ databases">
        <title>Another draft genome of Portunus trituberculatus and its Hox gene families provides insights of decapod evolution.</title>
        <authorList>
            <person name="Jeong J.-H."/>
            <person name="Song I."/>
            <person name="Kim S."/>
            <person name="Choi T."/>
            <person name="Kim D."/>
            <person name="Ryu S."/>
            <person name="Kim W."/>
        </authorList>
    </citation>
    <scope>NUCLEOTIDE SEQUENCE [LARGE SCALE GENOMIC DNA]</scope>
    <source>
        <tissue evidence="2">Muscle</tissue>
    </source>
</reference>
<proteinExistence type="predicted"/>
<dbReference type="Proteomes" id="UP000324222">
    <property type="component" value="Unassembled WGS sequence"/>
</dbReference>
<gene>
    <name evidence="2" type="ORF">E2C01_019050</name>
</gene>
<organism evidence="2 3">
    <name type="scientific">Portunus trituberculatus</name>
    <name type="common">Swimming crab</name>
    <name type="synonym">Neptunus trituberculatus</name>
    <dbReference type="NCBI Taxonomy" id="210409"/>
    <lineage>
        <taxon>Eukaryota</taxon>
        <taxon>Metazoa</taxon>
        <taxon>Ecdysozoa</taxon>
        <taxon>Arthropoda</taxon>
        <taxon>Crustacea</taxon>
        <taxon>Multicrustacea</taxon>
        <taxon>Malacostraca</taxon>
        <taxon>Eumalacostraca</taxon>
        <taxon>Eucarida</taxon>
        <taxon>Decapoda</taxon>
        <taxon>Pleocyemata</taxon>
        <taxon>Brachyura</taxon>
        <taxon>Eubrachyura</taxon>
        <taxon>Portunoidea</taxon>
        <taxon>Portunidae</taxon>
        <taxon>Portuninae</taxon>
        <taxon>Portunus</taxon>
    </lineage>
</organism>
<accession>A0A5B7DY47</accession>
<feature type="region of interest" description="Disordered" evidence="1">
    <location>
        <begin position="18"/>
        <end position="40"/>
    </location>
</feature>
<evidence type="ECO:0000313" key="3">
    <source>
        <dbReference type="Proteomes" id="UP000324222"/>
    </source>
</evidence>
<evidence type="ECO:0000313" key="2">
    <source>
        <dbReference type="EMBL" id="MPC25926.1"/>
    </source>
</evidence>